<dbReference type="GO" id="GO:0016787">
    <property type="term" value="F:hydrolase activity"/>
    <property type="evidence" value="ECO:0007669"/>
    <property type="project" value="UniProtKB-KW"/>
</dbReference>
<evidence type="ECO:0000313" key="5">
    <source>
        <dbReference type="Proteomes" id="UP000051859"/>
    </source>
</evidence>
<dbReference type="InterPro" id="IPR050272">
    <property type="entry name" value="Isochorismatase-like_hydrls"/>
</dbReference>
<name>A0A0R2KYH4_9LACO</name>
<dbReference type="Pfam" id="PF00857">
    <property type="entry name" value="Isochorismatase"/>
    <property type="match status" value="1"/>
</dbReference>
<keyword evidence="2" id="KW-0378">Hydrolase</keyword>
<dbReference type="SUPFAM" id="SSF52499">
    <property type="entry name" value="Isochorismatase-like hydrolases"/>
    <property type="match status" value="1"/>
</dbReference>
<evidence type="ECO:0000256" key="2">
    <source>
        <dbReference type="ARBA" id="ARBA00022801"/>
    </source>
</evidence>
<comment type="similarity">
    <text evidence="1">Belongs to the isochorismatase family.</text>
</comment>
<dbReference type="RefSeq" id="WP_057802277.1">
    <property type="nucleotide sequence ID" value="NZ_JQBX01000005.1"/>
</dbReference>
<reference evidence="4 5" key="1">
    <citation type="journal article" date="2015" name="Genome Announc.">
        <title>Expanding the biotechnology potential of lactobacilli through comparative genomics of 213 strains and associated genera.</title>
        <authorList>
            <person name="Sun Z."/>
            <person name="Harris H.M."/>
            <person name="McCann A."/>
            <person name="Guo C."/>
            <person name="Argimon S."/>
            <person name="Zhang W."/>
            <person name="Yang X."/>
            <person name="Jeffery I.B."/>
            <person name="Cooney J.C."/>
            <person name="Kagawa T.F."/>
            <person name="Liu W."/>
            <person name="Song Y."/>
            <person name="Salvetti E."/>
            <person name="Wrobel A."/>
            <person name="Rasinkangas P."/>
            <person name="Parkhill J."/>
            <person name="Rea M.C."/>
            <person name="O'Sullivan O."/>
            <person name="Ritari J."/>
            <person name="Douillard F.P."/>
            <person name="Paul Ross R."/>
            <person name="Yang R."/>
            <person name="Briner A.E."/>
            <person name="Felis G.E."/>
            <person name="de Vos W.M."/>
            <person name="Barrangou R."/>
            <person name="Klaenhammer T.R."/>
            <person name="Caufield P.W."/>
            <person name="Cui Y."/>
            <person name="Zhang H."/>
            <person name="O'Toole P.W."/>
        </authorList>
    </citation>
    <scope>NUCLEOTIDE SEQUENCE [LARGE SCALE GENOMIC DNA]</scope>
    <source>
        <strain evidence="4 5">DSM 18001</strain>
    </source>
</reference>
<evidence type="ECO:0000259" key="3">
    <source>
        <dbReference type="Pfam" id="PF00857"/>
    </source>
</evidence>
<dbReference type="InterPro" id="IPR036380">
    <property type="entry name" value="Isochorismatase-like_sf"/>
</dbReference>
<dbReference type="STRING" id="331679.IV81_GL001406"/>
<dbReference type="InterPro" id="IPR000868">
    <property type="entry name" value="Isochorismatase-like_dom"/>
</dbReference>
<organism evidence="4 5">
    <name type="scientific">Pediococcus stilesii</name>
    <dbReference type="NCBI Taxonomy" id="331679"/>
    <lineage>
        <taxon>Bacteria</taxon>
        <taxon>Bacillati</taxon>
        <taxon>Bacillota</taxon>
        <taxon>Bacilli</taxon>
        <taxon>Lactobacillales</taxon>
        <taxon>Lactobacillaceae</taxon>
        <taxon>Pediococcus</taxon>
    </lineage>
</organism>
<evidence type="ECO:0000313" key="4">
    <source>
        <dbReference type="EMBL" id="KRN94481.1"/>
    </source>
</evidence>
<sequence>MISDVLLVIDLQNGVCHSNGDIDHLSELVENTNSIIQSYRIAHRPITFIRHHEEGLEQGSSAWQLLPGIDQRPTDTFLGKTHASSFFHTNLMSTFEEINAKSIEICGAQTEYCIDATVKFAHGLGFQVQMKKGATSTYDNAYMTASQTISFFETIWKDRYLKLY</sequence>
<dbReference type="PANTHER" id="PTHR43540">
    <property type="entry name" value="PEROXYUREIDOACRYLATE/UREIDOACRYLATE AMIDOHYDROLASE-RELATED"/>
    <property type="match status" value="1"/>
</dbReference>
<dbReference type="CDD" id="cd01014">
    <property type="entry name" value="nicotinamidase_related"/>
    <property type="match status" value="1"/>
</dbReference>
<dbReference type="Proteomes" id="UP000051859">
    <property type="component" value="Unassembled WGS sequence"/>
</dbReference>
<evidence type="ECO:0000256" key="1">
    <source>
        <dbReference type="ARBA" id="ARBA00006336"/>
    </source>
</evidence>
<keyword evidence="5" id="KW-1185">Reference proteome</keyword>
<accession>A0A0R2KYH4</accession>
<protein>
    <submittedName>
        <fullName evidence="4">Amidase</fullName>
    </submittedName>
</protein>
<proteinExistence type="inferred from homology"/>
<dbReference type="PATRIC" id="fig|331679.3.peg.1439"/>
<dbReference type="EMBL" id="JQBX01000005">
    <property type="protein sequence ID" value="KRN94481.1"/>
    <property type="molecule type" value="Genomic_DNA"/>
</dbReference>
<feature type="domain" description="Isochorismatase-like" evidence="3">
    <location>
        <begin position="5"/>
        <end position="143"/>
    </location>
</feature>
<gene>
    <name evidence="4" type="ORF">IV81_GL001406</name>
</gene>
<dbReference type="Gene3D" id="3.40.50.850">
    <property type="entry name" value="Isochorismatase-like"/>
    <property type="match status" value="1"/>
</dbReference>
<dbReference type="PANTHER" id="PTHR43540:SF14">
    <property type="entry name" value="ISOCHORISMATASE"/>
    <property type="match status" value="1"/>
</dbReference>
<dbReference type="AlphaFoldDB" id="A0A0R2KYH4"/>
<comment type="caution">
    <text evidence="4">The sequence shown here is derived from an EMBL/GenBank/DDBJ whole genome shotgun (WGS) entry which is preliminary data.</text>
</comment>